<organism evidence="2 4">
    <name type="scientific">Prevotella pallens</name>
    <dbReference type="NCBI Taxonomy" id="60133"/>
    <lineage>
        <taxon>Bacteria</taxon>
        <taxon>Pseudomonadati</taxon>
        <taxon>Bacteroidota</taxon>
        <taxon>Bacteroidia</taxon>
        <taxon>Bacteroidales</taxon>
        <taxon>Prevotellaceae</taxon>
        <taxon>Prevotella</taxon>
    </lineage>
</organism>
<dbReference type="GeneID" id="78570078"/>
<dbReference type="EMBL" id="UGTP01000001">
    <property type="protein sequence ID" value="SUC11493.1"/>
    <property type="molecule type" value="Genomic_DNA"/>
</dbReference>
<evidence type="ECO:0000313" key="3">
    <source>
        <dbReference type="Proteomes" id="UP000249852"/>
    </source>
</evidence>
<evidence type="ECO:0000313" key="1">
    <source>
        <dbReference type="EMBL" id="RAS46620.1"/>
    </source>
</evidence>
<dbReference type="RefSeq" id="WP_006043699.1">
    <property type="nucleotide sequence ID" value="NZ_CAJPLF010000004.1"/>
</dbReference>
<reference evidence="1 3" key="1">
    <citation type="submission" date="2018-06" db="EMBL/GenBank/DDBJ databases">
        <title>Genomic Encyclopedia of Archaeal and Bacterial Type Strains, Phase II (KMG-II): from individual species to whole genera.</title>
        <authorList>
            <person name="Goeker M."/>
        </authorList>
    </citation>
    <scope>NUCLEOTIDE SEQUENCE [LARGE SCALE GENOMIC DNA]</scope>
    <source>
        <strain evidence="1 3">DSM 18710</strain>
    </source>
</reference>
<keyword evidence="3" id="KW-1185">Reference proteome</keyword>
<name>A0A379EZ68_9BACT</name>
<sequence>MNLKKKIGERIIILSALFMLIACKDVIDYEYSNYHCNLTIDNSVHLDATLASSMNALSPGVFTTIKPLYRDGVYYFHFRNNQGLESKKQFNAIDERLQSNLRVGMSNGLIVGFGNLDTPAHFYAYDLQCPNCFDIDALPQRNYELTVTGTGIATCKTCHRSYNLNTGGNIVSGERGKTMTRYRASTTGPNGVLHVY</sequence>
<dbReference type="Proteomes" id="UP000249852">
    <property type="component" value="Unassembled WGS sequence"/>
</dbReference>
<reference evidence="2 4" key="2">
    <citation type="submission" date="2018-06" db="EMBL/GenBank/DDBJ databases">
        <authorList>
            <consortium name="Pathogen Informatics"/>
            <person name="Doyle S."/>
        </authorList>
    </citation>
    <scope>NUCLEOTIDE SEQUENCE [LARGE SCALE GENOMIC DNA]</scope>
    <source>
        <strain evidence="2 4">NCTC13043</strain>
    </source>
</reference>
<dbReference type="Proteomes" id="UP000254235">
    <property type="component" value="Unassembled WGS sequence"/>
</dbReference>
<dbReference type="PROSITE" id="PS51257">
    <property type="entry name" value="PROKAR_LIPOPROTEIN"/>
    <property type="match status" value="1"/>
</dbReference>
<gene>
    <name evidence="1" type="ORF">BC673_1056</name>
    <name evidence="2" type="ORF">NCTC13043_00339</name>
</gene>
<evidence type="ECO:0000313" key="2">
    <source>
        <dbReference type="EMBL" id="SUC11493.1"/>
    </source>
</evidence>
<protein>
    <recommendedName>
        <fullName evidence="5">Lipoprotein</fullName>
    </recommendedName>
</protein>
<dbReference type="OrthoDB" id="1069414at2"/>
<evidence type="ECO:0008006" key="5">
    <source>
        <dbReference type="Google" id="ProtNLM"/>
    </source>
</evidence>
<dbReference type="EMBL" id="QLTQ01000005">
    <property type="protein sequence ID" value="RAS46620.1"/>
    <property type="molecule type" value="Genomic_DNA"/>
</dbReference>
<proteinExistence type="predicted"/>
<accession>A0A379EZ68</accession>
<evidence type="ECO:0000313" key="4">
    <source>
        <dbReference type="Proteomes" id="UP000254235"/>
    </source>
</evidence>
<dbReference type="AlphaFoldDB" id="A0A379EZ68"/>